<dbReference type="RefSeq" id="WP_194865348.1">
    <property type="nucleotide sequence ID" value="NZ_ARXX01000034.1"/>
</dbReference>
<reference evidence="6 7" key="1">
    <citation type="submission" date="2012-09" db="EMBL/GenBank/DDBJ databases">
        <title>Genome Sequence of alkane-degrading Bacterium Alcanivorax sp. 521-1.</title>
        <authorList>
            <person name="Lai Q."/>
            <person name="Shao Z."/>
        </authorList>
    </citation>
    <scope>NUCLEOTIDE SEQUENCE [LARGE SCALE GENOMIC DNA]</scope>
    <source>
        <strain evidence="6 7">521-1</strain>
    </source>
</reference>
<dbReference type="PRINTS" id="PR00344">
    <property type="entry name" value="BCTRLSENSOR"/>
</dbReference>
<dbReference type="InterPro" id="IPR000014">
    <property type="entry name" value="PAS"/>
</dbReference>
<comment type="caution">
    <text evidence="6">The sequence shown here is derived from an EMBL/GenBank/DDBJ whole genome shotgun (WGS) entry which is preliminary data.</text>
</comment>
<gene>
    <name evidence="6" type="ORF">Y5W_02299</name>
</gene>
<evidence type="ECO:0000256" key="2">
    <source>
        <dbReference type="ARBA" id="ARBA00012438"/>
    </source>
</evidence>
<feature type="domain" description="Histidine kinase" evidence="4">
    <location>
        <begin position="234"/>
        <end position="479"/>
    </location>
</feature>
<evidence type="ECO:0000259" key="5">
    <source>
        <dbReference type="PROSITE" id="PS50112"/>
    </source>
</evidence>
<dbReference type="InterPro" id="IPR005467">
    <property type="entry name" value="His_kinase_dom"/>
</dbReference>
<dbReference type="PROSITE" id="PS50112">
    <property type="entry name" value="PAS"/>
    <property type="match status" value="1"/>
</dbReference>
<dbReference type="NCBIfam" id="TIGR00229">
    <property type="entry name" value="sensory_box"/>
    <property type="match status" value="1"/>
</dbReference>
<feature type="domain" description="PAS" evidence="5">
    <location>
        <begin position="93"/>
        <end position="147"/>
    </location>
</feature>
<accession>A0ABS0AS89</accession>
<dbReference type="PANTHER" id="PTHR43065">
    <property type="entry name" value="SENSOR HISTIDINE KINASE"/>
    <property type="match status" value="1"/>
</dbReference>
<dbReference type="Gene3D" id="1.10.287.130">
    <property type="match status" value="1"/>
</dbReference>
<dbReference type="CDD" id="cd00130">
    <property type="entry name" value="PAS"/>
    <property type="match status" value="1"/>
</dbReference>
<evidence type="ECO:0000256" key="3">
    <source>
        <dbReference type="SAM" id="Phobius"/>
    </source>
</evidence>
<evidence type="ECO:0000313" key="7">
    <source>
        <dbReference type="Proteomes" id="UP000662703"/>
    </source>
</evidence>
<dbReference type="Pfam" id="PF13426">
    <property type="entry name" value="PAS_9"/>
    <property type="match status" value="1"/>
</dbReference>
<keyword evidence="3" id="KW-0812">Transmembrane</keyword>
<dbReference type="InterPro" id="IPR036890">
    <property type="entry name" value="HATPase_C_sf"/>
</dbReference>
<organism evidence="6 7">
    <name type="scientific">Alloalcanivorax profundimaris</name>
    <dbReference type="NCBI Taxonomy" id="2735259"/>
    <lineage>
        <taxon>Bacteria</taxon>
        <taxon>Pseudomonadati</taxon>
        <taxon>Pseudomonadota</taxon>
        <taxon>Gammaproteobacteria</taxon>
        <taxon>Oceanospirillales</taxon>
        <taxon>Alcanivoracaceae</taxon>
        <taxon>Alloalcanivorax</taxon>
    </lineage>
</organism>
<dbReference type="InterPro" id="IPR004358">
    <property type="entry name" value="Sig_transdc_His_kin-like_C"/>
</dbReference>
<dbReference type="GO" id="GO:0016301">
    <property type="term" value="F:kinase activity"/>
    <property type="evidence" value="ECO:0007669"/>
    <property type="project" value="UniProtKB-KW"/>
</dbReference>
<dbReference type="InterPro" id="IPR003594">
    <property type="entry name" value="HATPase_dom"/>
</dbReference>
<dbReference type="SUPFAM" id="SSF55785">
    <property type="entry name" value="PYP-like sensor domain (PAS domain)"/>
    <property type="match status" value="1"/>
</dbReference>
<dbReference type="EMBL" id="ARXX01000034">
    <property type="protein sequence ID" value="MBF5057005.1"/>
    <property type="molecule type" value="Genomic_DNA"/>
</dbReference>
<evidence type="ECO:0000256" key="1">
    <source>
        <dbReference type="ARBA" id="ARBA00000085"/>
    </source>
</evidence>
<keyword evidence="7" id="KW-1185">Reference proteome</keyword>
<dbReference type="EC" id="2.7.13.3" evidence="2"/>
<keyword evidence="6" id="KW-0418">Kinase</keyword>
<keyword evidence="6" id="KW-0808">Transferase</keyword>
<dbReference type="InterPro" id="IPR035965">
    <property type="entry name" value="PAS-like_dom_sf"/>
</dbReference>
<protein>
    <recommendedName>
        <fullName evidence="2">histidine kinase</fullName>
        <ecNumber evidence="2">2.7.13.3</ecNumber>
    </recommendedName>
</protein>
<comment type="catalytic activity">
    <reaction evidence="1">
        <text>ATP + protein L-histidine = ADP + protein N-phospho-L-histidine.</text>
        <dbReference type="EC" id="2.7.13.3"/>
    </reaction>
</comment>
<dbReference type="Pfam" id="PF02518">
    <property type="entry name" value="HATPase_c"/>
    <property type="match status" value="1"/>
</dbReference>
<keyword evidence="3" id="KW-1133">Transmembrane helix</keyword>
<dbReference type="PROSITE" id="PS50109">
    <property type="entry name" value="HIS_KIN"/>
    <property type="match status" value="1"/>
</dbReference>
<dbReference type="PANTHER" id="PTHR43065:SF50">
    <property type="entry name" value="HISTIDINE KINASE"/>
    <property type="match status" value="1"/>
</dbReference>
<evidence type="ECO:0000259" key="4">
    <source>
        <dbReference type="PROSITE" id="PS50109"/>
    </source>
</evidence>
<dbReference type="Gene3D" id="3.30.450.20">
    <property type="entry name" value="PAS domain"/>
    <property type="match status" value="1"/>
</dbReference>
<sequence length="486" mass="54338">MDLLQGLNGPFANLGSQGLFLVSSTLILLIIIFFLYKTYRASMNVEAKLAEFSSLSQSSFGRKLRLIEVNADEYKLNKKVLGPLARIIDEYCVLTTDTRGVVTFANDSFLSLSGFRFSDLIGRHENILHPVDHPEFEEHFMRCEQARRGVWNGEVCCRDSNGGLYWVNMFLFPLSYITDEDDGYIYFGTDITQIKAQNNELIQAVRDKDQKINQVESMLLHSEKMASLGTISAGIAHEINSPIAFVSANLRRCEAYLSGLASVIQGLRQRIDPERFEQFMQVEKSLKLNVRSLEMVLRDHPALMRETAEGIERIKKIINDLKHFSYNKQEDYAPVDVAGCVDVALNLAGHELRNRVRVKQVFDPDLPRVVGSESQLSQVFMNLLVNAAQAIQEEGEIVIEAHADASWYHLTVSDNGVGIDADKLSQIFEPFFTTKPIGKGTGLGLSISQDIIQRHGGGLSAESTPGQGTRFHIRLPLAERGEAHAA</sequence>
<proteinExistence type="predicted"/>
<dbReference type="SMART" id="SM00387">
    <property type="entry name" value="HATPase_c"/>
    <property type="match status" value="1"/>
</dbReference>
<name>A0ABS0AS89_9GAMM</name>
<evidence type="ECO:0000313" key="6">
    <source>
        <dbReference type="EMBL" id="MBF5057005.1"/>
    </source>
</evidence>
<dbReference type="SUPFAM" id="SSF55874">
    <property type="entry name" value="ATPase domain of HSP90 chaperone/DNA topoisomerase II/histidine kinase"/>
    <property type="match status" value="1"/>
</dbReference>
<dbReference type="Proteomes" id="UP000662703">
    <property type="component" value="Unassembled WGS sequence"/>
</dbReference>
<dbReference type="Gene3D" id="3.30.565.10">
    <property type="entry name" value="Histidine kinase-like ATPase, C-terminal domain"/>
    <property type="match status" value="1"/>
</dbReference>
<keyword evidence="3" id="KW-0472">Membrane</keyword>
<feature type="transmembrane region" description="Helical" evidence="3">
    <location>
        <begin position="20"/>
        <end position="39"/>
    </location>
</feature>